<dbReference type="AlphaFoldDB" id="X1JM93"/>
<name>X1JM93_9ZZZZ</name>
<gene>
    <name evidence="1" type="ORF">S03H2_62745</name>
</gene>
<feature type="non-terminal residue" evidence="1">
    <location>
        <position position="1"/>
    </location>
</feature>
<comment type="caution">
    <text evidence="1">The sequence shown here is derived from an EMBL/GenBank/DDBJ whole genome shotgun (WGS) entry which is preliminary data.</text>
</comment>
<organism evidence="1">
    <name type="scientific">marine sediment metagenome</name>
    <dbReference type="NCBI Taxonomy" id="412755"/>
    <lineage>
        <taxon>unclassified sequences</taxon>
        <taxon>metagenomes</taxon>
        <taxon>ecological metagenomes</taxon>
    </lineage>
</organism>
<dbReference type="EMBL" id="BARU01040602">
    <property type="protein sequence ID" value="GAH79384.1"/>
    <property type="molecule type" value="Genomic_DNA"/>
</dbReference>
<protein>
    <submittedName>
        <fullName evidence="1">Uncharacterized protein</fullName>
    </submittedName>
</protein>
<reference evidence="1" key="1">
    <citation type="journal article" date="2014" name="Front. Microbiol.">
        <title>High frequency of phylogenetically diverse reductive dehalogenase-homologous genes in deep subseafloor sedimentary metagenomes.</title>
        <authorList>
            <person name="Kawai M."/>
            <person name="Futagami T."/>
            <person name="Toyoda A."/>
            <person name="Takaki Y."/>
            <person name="Nishi S."/>
            <person name="Hori S."/>
            <person name="Arai W."/>
            <person name="Tsubouchi T."/>
            <person name="Morono Y."/>
            <person name="Uchiyama I."/>
            <person name="Ito T."/>
            <person name="Fujiyama A."/>
            <person name="Inagaki F."/>
            <person name="Takami H."/>
        </authorList>
    </citation>
    <scope>NUCLEOTIDE SEQUENCE</scope>
    <source>
        <strain evidence="1">Expedition CK06-06</strain>
    </source>
</reference>
<accession>X1JM93</accession>
<sequence length="38" mass="4308">LDALTRPTPKSSIIRRSNERLSRRLDSAHVCATVRFIA</sequence>
<proteinExistence type="predicted"/>
<evidence type="ECO:0000313" key="1">
    <source>
        <dbReference type="EMBL" id="GAH79384.1"/>
    </source>
</evidence>